<feature type="transmembrane region" description="Helical" evidence="6">
    <location>
        <begin position="107"/>
        <end position="131"/>
    </location>
</feature>
<dbReference type="AlphaFoldDB" id="A0A7S0S2V5"/>
<dbReference type="PANTHER" id="PTHR13180">
    <property type="entry name" value="SMALL MEMBRANE PROTEIN-RELATED"/>
    <property type="match status" value="1"/>
</dbReference>
<comment type="similarity">
    <text evidence="2">Belongs to the UPF0220 family.</text>
</comment>
<evidence type="ECO:0000256" key="6">
    <source>
        <dbReference type="SAM" id="Phobius"/>
    </source>
</evidence>
<feature type="transmembrane region" description="Helical" evidence="6">
    <location>
        <begin position="143"/>
        <end position="164"/>
    </location>
</feature>
<evidence type="ECO:0000256" key="4">
    <source>
        <dbReference type="ARBA" id="ARBA00022989"/>
    </source>
</evidence>
<dbReference type="GO" id="GO:0016020">
    <property type="term" value="C:membrane"/>
    <property type="evidence" value="ECO:0007669"/>
    <property type="project" value="UniProtKB-SubCell"/>
</dbReference>
<evidence type="ECO:0000256" key="5">
    <source>
        <dbReference type="ARBA" id="ARBA00023136"/>
    </source>
</evidence>
<dbReference type="InterPro" id="IPR007919">
    <property type="entry name" value="UPF0220"/>
</dbReference>
<organism evidence="7">
    <name type="scientific">Chlamydomonas leiostraca</name>
    <dbReference type="NCBI Taxonomy" id="1034604"/>
    <lineage>
        <taxon>Eukaryota</taxon>
        <taxon>Viridiplantae</taxon>
        <taxon>Chlorophyta</taxon>
        <taxon>core chlorophytes</taxon>
        <taxon>Chlorophyceae</taxon>
        <taxon>CS clade</taxon>
        <taxon>Chlamydomonadales</taxon>
        <taxon>Chlamydomonadaceae</taxon>
        <taxon>Chlamydomonas</taxon>
    </lineage>
</organism>
<evidence type="ECO:0000256" key="3">
    <source>
        <dbReference type="ARBA" id="ARBA00022692"/>
    </source>
</evidence>
<keyword evidence="5 6" id="KW-0472">Membrane</keyword>
<feature type="transmembrane region" description="Helical" evidence="6">
    <location>
        <begin position="68"/>
        <end position="86"/>
    </location>
</feature>
<evidence type="ECO:0000313" key="7">
    <source>
        <dbReference type="EMBL" id="CAD8692744.1"/>
    </source>
</evidence>
<accession>A0A7S0S2V5</accession>
<evidence type="ECO:0000256" key="1">
    <source>
        <dbReference type="ARBA" id="ARBA00004141"/>
    </source>
</evidence>
<keyword evidence="3 6" id="KW-0812">Transmembrane</keyword>
<dbReference type="EMBL" id="HBFB01030310">
    <property type="protein sequence ID" value="CAD8692744.1"/>
    <property type="molecule type" value="Transcribed_RNA"/>
</dbReference>
<reference evidence="7" key="1">
    <citation type="submission" date="2021-01" db="EMBL/GenBank/DDBJ databases">
        <authorList>
            <person name="Corre E."/>
            <person name="Pelletier E."/>
            <person name="Niang G."/>
            <person name="Scheremetjew M."/>
            <person name="Finn R."/>
            <person name="Kale V."/>
            <person name="Holt S."/>
            <person name="Cochrane G."/>
            <person name="Meng A."/>
            <person name="Brown T."/>
            <person name="Cohen L."/>
        </authorList>
    </citation>
    <scope>NUCLEOTIDE SEQUENCE</scope>
    <source>
        <strain evidence="7">SAG 11-49</strain>
    </source>
</reference>
<feature type="transmembrane region" description="Helical" evidence="6">
    <location>
        <begin position="30"/>
        <end position="53"/>
    </location>
</feature>
<dbReference type="Pfam" id="PF05255">
    <property type="entry name" value="UPF0220"/>
    <property type="match status" value="1"/>
</dbReference>
<protein>
    <recommendedName>
        <fullName evidence="8">Transmembrane protein 50A</fullName>
    </recommendedName>
</protein>
<evidence type="ECO:0008006" key="8">
    <source>
        <dbReference type="Google" id="ProtNLM"/>
    </source>
</evidence>
<sequence length="181" mass="19608">MGKGSGRGGWGLCGSVNWEYVISPNTLARLGALASSYGTLVSGMLFGAGWWFWADAVCVSTHKPPFDQYLPGIIATLAILMINMIRRDELEQDYDSFDDAGHCRPRFWLFVSYVVSFAAVIGSVWVMIAHYGNKPDLSANDKWPGAAGIFQVVCILGSGLLLFVSRSPSDDASTYGGYGSF</sequence>
<proteinExistence type="inferred from homology"/>
<name>A0A7S0S2V5_9CHLO</name>
<evidence type="ECO:0000256" key="2">
    <source>
        <dbReference type="ARBA" id="ARBA00005335"/>
    </source>
</evidence>
<gene>
    <name evidence="7" type="ORF">CLEI1391_LOCUS16927</name>
</gene>
<keyword evidence="4 6" id="KW-1133">Transmembrane helix</keyword>
<comment type="subcellular location">
    <subcellularLocation>
        <location evidence="1">Membrane</location>
        <topology evidence="1">Multi-pass membrane protein</topology>
    </subcellularLocation>
</comment>